<accession>A0AAV7F6R0</accession>
<dbReference type="AlphaFoldDB" id="A0AAV7F6R0"/>
<keyword evidence="2" id="KW-1185">Reference proteome</keyword>
<evidence type="ECO:0000313" key="1">
    <source>
        <dbReference type="EMBL" id="KAG9456673.1"/>
    </source>
</evidence>
<evidence type="ECO:0000313" key="2">
    <source>
        <dbReference type="Proteomes" id="UP000825729"/>
    </source>
</evidence>
<reference evidence="1 2" key="1">
    <citation type="submission" date="2021-07" db="EMBL/GenBank/DDBJ databases">
        <title>The Aristolochia fimbriata genome: insights into angiosperm evolution, floral development and chemical biosynthesis.</title>
        <authorList>
            <person name="Jiao Y."/>
        </authorList>
    </citation>
    <scope>NUCLEOTIDE SEQUENCE [LARGE SCALE GENOMIC DNA]</scope>
    <source>
        <strain evidence="1">IBCAS-2021</strain>
        <tissue evidence="1">Leaf</tissue>
    </source>
</reference>
<dbReference type="EMBL" id="JAINDJ010000002">
    <property type="protein sequence ID" value="KAG9456673.1"/>
    <property type="molecule type" value="Genomic_DNA"/>
</dbReference>
<dbReference type="Proteomes" id="UP000825729">
    <property type="component" value="Unassembled WGS sequence"/>
</dbReference>
<gene>
    <name evidence="1" type="ORF">H6P81_001181</name>
</gene>
<protein>
    <submittedName>
        <fullName evidence="1">Uncharacterized protein</fullName>
    </submittedName>
</protein>
<sequence length="134" mass="15527">MHAEFGSRRKNGNPWELNLRAGKRVVDRGTLKVPADQPNNIDHSEKCLWLVVCWAIQLLFNMHSNIKVSFRILQQLECNYNVREDSTLWVLNALENTGVENGRILFPIIGRFRKIKGFQNRPIYPCPVTPLDVK</sequence>
<name>A0AAV7F6R0_ARIFI</name>
<comment type="caution">
    <text evidence="1">The sequence shown here is derived from an EMBL/GenBank/DDBJ whole genome shotgun (WGS) entry which is preliminary data.</text>
</comment>
<proteinExistence type="predicted"/>
<organism evidence="1 2">
    <name type="scientific">Aristolochia fimbriata</name>
    <name type="common">White veined hardy Dutchman's pipe vine</name>
    <dbReference type="NCBI Taxonomy" id="158543"/>
    <lineage>
        <taxon>Eukaryota</taxon>
        <taxon>Viridiplantae</taxon>
        <taxon>Streptophyta</taxon>
        <taxon>Embryophyta</taxon>
        <taxon>Tracheophyta</taxon>
        <taxon>Spermatophyta</taxon>
        <taxon>Magnoliopsida</taxon>
        <taxon>Magnoliidae</taxon>
        <taxon>Piperales</taxon>
        <taxon>Aristolochiaceae</taxon>
        <taxon>Aristolochia</taxon>
    </lineage>
</organism>